<dbReference type="Proteomes" id="UP000279972">
    <property type="component" value="Chromosome"/>
</dbReference>
<evidence type="ECO:0000313" key="1">
    <source>
        <dbReference type="EMBL" id="AZA83215.1"/>
    </source>
</evidence>
<protein>
    <recommendedName>
        <fullName evidence="5">RHS repeat protein</fullName>
    </recommendedName>
</protein>
<evidence type="ECO:0008006" key="5">
    <source>
        <dbReference type="Google" id="ProtNLM"/>
    </source>
</evidence>
<organism evidence="2 3">
    <name type="scientific">Chryseobacterium lactis</name>
    <dbReference type="NCBI Taxonomy" id="1241981"/>
    <lineage>
        <taxon>Bacteria</taxon>
        <taxon>Pseudomonadati</taxon>
        <taxon>Bacteroidota</taxon>
        <taxon>Flavobacteriia</taxon>
        <taxon>Flavobacteriales</taxon>
        <taxon>Weeksellaceae</taxon>
        <taxon>Chryseobacterium group</taxon>
        <taxon>Chryseobacterium</taxon>
    </lineage>
</organism>
<dbReference type="AlphaFoldDB" id="A0A3G6RQ83"/>
<dbReference type="EMBL" id="PPEH01000009">
    <property type="protein sequence ID" value="PNW11894.1"/>
    <property type="molecule type" value="Genomic_DNA"/>
</dbReference>
<reference evidence="1 4" key="2">
    <citation type="submission" date="2018-11" db="EMBL/GenBank/DDBJ databases">
        <title>Proposal to divide the Flavobacteriaceae and reorganize its genera based on Amino Acid Identity values calculated from whole genome sequences.</title>
        <authorList>
            <person name="Nicholson A.C."/>
            <person name="Gulvik C.A."/>
            <person name="Whitney A.M."/>
            <person name="Humrighouse B.W."/>
            <person name="Bell M."/>
            <person name="Holmes B."/>
            <person name="Steigerwalt A.G."/>
            <person name="Villarma A."/>
            <person name="Sheth M."/>
            <person name="Batra D."/>
            <person name="Pryor J."/>
            <person name="Bernardet J.-F."/>
            <person name="Hugo C."/>
            <person name="Kampfer P."/>
            <person name="Newman J."/>
            <person name="McQuiston J.R."/>
        </authorList>
    </citation>
    <scope>NUCLEOTIDE SEQUENCE [LARGE SCALE GENOMIC DNA]</scope>
    <source>
        <strain evidence="1 4">KC_1864</strain>
    </source>
</reference>
<dbReference type="KEGG" id="clac:EG342_15620"/>
<dbReference type="Proteomes" id="UP000236262">
    <property type="component" value="Unassembled WGS sequence"/>
</dbReference>
<evidence type="ECO:0000313" key="2">
    <source>
        <dbReference type="EMBL" id="PNW11894.1"/>
    </source>
</evidence>
<reference evidence="2 3" key="1">
    <citation type="submission" date="2018-01" db="EMBL/GenBank/DDBJ databases">
        <title>Draft genome sequences of Chryseobacterium lactis NCTC11390, Chryseobacterium oncorhynchi 701B-08, and Chryseobacterium viscerum 687B-08.</title>
        <authorList>
            <person name="Jeong J.-J."/>
            <person name="Lee Y.J."/>
            <person name="Park B."/>
            <person name="Choi I.-G."/>
            <person name="Kim K.D."/>
        </authorList>
    </citation>
    <scope>NUCLEOTIDE SEQUENCE [LARGE SCALE GENOMIC DNA]</scope>
    <source>
        <strain evidence="2 3">NCTC11390</strain>
    </source>
</reference>
<name>A0A3G6RQ83_CHRLC</name>
<accession>A0A3G6RQ83</accession>
<proteinExistence type="predicted"/>
<evidence type="ECO:0000313" key="3">
    <source>
        <dbReference type="Proteomes" id="UP000236262"/>
    </source>
</evidence>
<sequence length="986" mass="112367">MNYKNNFFPQSPNATPFALAGKYPVNMYKGVPSISIPLFSQQKGQSNFVISLDYNVKSIKPSTIPTWTGLGWNLNIGGSVTRIVNGGVDEVYTGIYSPSIPYNHFSYLDNYSMLDNPNWNTFDGMVNYYNINFDNTIINGFPTVVPSPDEFIININGITGSFYMNEKGKWVGRTKEGRTFKVEHQYKFDYKLPETVIVGTQYTTIPKYTTLKRILYGFNIIMDDGTKYIFGLDDTAIEFSSPPEQVDTIFNPHIIPASWQIKEIIYPDGKNTKFTYVRDERSVFVMNRSGNASWDKNGSLFSNTSNDNTSSSGQIYNISSNRLNNVFLTKVEGEDFIVNLERSATNQKEYDELEFPSSEWVVQYTHHIKSYTNHKHWYKLDKIKVSDKAGNVIKNIAFNYNNDPNDRLLLNNLSINTIEKYTFQYNNLKLPKYTTDQTDGWGYYNGNNFEPDHFSLYLMSSEQQKNVFQNVYPSYKQPNLTLTKAQTLEEITFPTGGKTYFEYELNDYSKYGEKNMNQTELLLYTTPAIKEASGGLRIKKIKSCNENSNCFSKMYSYVNDDGVSSSGILPYKAVYVVEGGIPNMNYSFWDFNYNSYQTLKDEDNSVGYSKVTEIDDNGGKKETYFTNFDRAGSNDKIGVKYLGWEIPALFKQLPYTSFSLMRGKPLKEIVWSDIKKVSETNYIYTQQQDHLRSYTSIYKRFSQNLGSNGFTNAGTWYGVLLDAHQINFNTSFLSEKKTFFDGVETKETNIYNNIYNTLISQTQTDASNNYTRIYSYAWDISNQAMADAYMVGIPVIEETKKNNKTISKKETIYPVSIPTSQTGSLVLPLSIKSFDLQNPGTSTTEVTYDKYDSKGNLQQYTTKDGISTTIIWGYNNTQPIAKIENVKLADINPSFINAIVAASETDAAAGANNDETDLLNAFKTFKNNLSGYKITTYSYDPLIGVRSITPPSGIRESYLYDSAGRLEKVINADGNLLKEFKYNYKQ</sequence>
<dbReference type="EMBL" id="CP033924">
    <property type="protein sequence ID" value="AZA83215.1"/>
    <property type="molecule type" value="Genomic_DNA"/>
</dbReference>
<dbReference type="Gene3D" id="2.180.10.10">
    <property type="entry name" value="RHS repeat-associated core"/>
    <property type="match status" value="1"/>
</dbReference>
<evidence type="ECO:0000313" key="4">
    <source>
        <dbReference type="Proteomes" id="UP000279972"/>
    </source>
</evidence>
<gene>
    <name evidence="2" type="ORF">C1637_19205</name>
    <name evidence="1" type="ORF">EG342_15620</name>
</gene>
<keyword evidence="4" id="KW-1185">Reference proteome</keyword>